<dbReference type="GO" id="GO:0004523">
    <property type="term" value="F:RNA-DNA hybrid ribonuclease activity"/>
    <property type="evidence" value="ECO:0007669"/>
    <property type="project" value="InterPro"/>
</dbReference>
<dbReference type="PANTHER" id="PTHR33050:SF7">
    <property type="entry name" value="RIBONUCLEASE H"/>
    <property type="match status" value="1"/>
</dbReference>
<dbReference type="Pfam" id="PF13456">
    <property type="entry name" value="RVT_3"/>
    <property type="match status" value="1"/>
</dbReference>
<dbReference type="GO" id="GO:0003676">
    <property type="term" value="F:nucleic acid binding"/>
    <property type="evidence" value="ECO:0007669"/>
    <property type="project" value="InterPro"/>
</dbReference>
<dbReference type="Proteomes" id="UP000192257">
    <property type="component" value="Unassembled WGS sequence"/>
</dbReference>
<name>A0A1X0P144_9TRYP</name>
<comment type="caution">
    <text evidence="2">The sequence shown here is derived from an EMBL/GenBank/DDBJ whole genome shotgun (WGS) entry which is preliminary data.</text>
</comment>
<evidence type="ECO:0000313" key="3">
    <source>
        <dbReference type="Proteomes" id="UP000192257"/>
    </source>
</evidence>
<dbReference type="InterPro" id="IPR036397">
    <property type="entry name" value="RNaseH_sf"/>
</dbReference>
<dbReference type="InterPro" id="IPR052055">
    <property type="entry name" value="Hepadnavirus_pol/RT"/>
</dbReference>
<dbReference type="AlphaFoldDB" id="A0A1X0P144"/>
<dbReference type="OrthoDB" id="247557at2759"/>
<dbReference type="VEuPathDB" id="TriTrypDB:TM35_000084640"/>
<dbReference type="InterPro" id="IPR002156">
    <property type="entry name" value="RNaseH_domain"/>
</dbReference>
<dbReference type="Gene3D" id="3.30.70.270">
    <property type="match status" value="1"/>
</dbReference>
<evidence type="ECO:0000259" key="1">
    <source>
        <dbReference type="Pfam" id="PF13456"/>
    </source>
</evidence>
<reference evidence="2 3" key="1">
    <citation type="submission" date="2017-03" db="EMBL/GenBank/DDBJ databases">
        <title>An alternative strategy for trypanosome survival in the mammalian bloodstream revealed through genome and transcriptome analysis of the ubiquitous bovine parasite Trypanosoma (Megatrypanum) theileri.</title>
        <authorList>
            <person name="Kelly S."/>
            <person name="Ivens A."/>
            <person name="Mott A."/>
            <person name="O'Neill E."/>
            <person name="Emms D."/>
            <person name="Macleod O."/>
            <person name="Voorheis P."/>
            <person name="Matthews J."/>
            <person name="Matthews K."/>
            <person name="Carrington M."/>
        </authorList>
    </citation>
    <scope>NUCLEOTIDE SEQUENCE [LARGE SCALE GENOMIC DNA]</scope>
    <source>
        <strain evidence="2">Edinburgh</strain>
    </source>
</reference>
<gene>
    <name evidence="2" type="ORF">TM35_000084640</name>
</gene>
<dbReference type="EMBL" id="NBCO01000008">
    <property type="protein sequence ID" value="ORC90666.1"/>
    <property type="molecule type" value="Genomic_DNA"/>
</dbReference>
<keyword evidence="3" id="KW-1185">Reference proteome</keyword>
<evidence type="ECO:0000313" key="2">
    <source>
        <dbReference type="EMBL" id="ORC90666.1"/>
    </source>
</evidence>
<dbReference type="Gene3D" id="3.30.420.10">
    <property type="entry name" value="Ribonuclease H-like superfamily/Ribonuclease H"/>
    <property type="match status" value="1"/>
</dbReference>
<organism evidence="2 3">
    <name type="scientific">Trypanosoma theileri</name>
    <dbReference type="NCBI Taxonomy" id="67003"/>
    <lineage>
        <taxon>Eukaryota</taxon>
        <taxon>Discoba</taxon>
        <taxon>Euglenozoa</taxon>
        <taxon>Kinetoplastea</taxon>
        <taxon>Metakinetoplastina</taxon>
        <taxon>Trypanosomatida</taxon>
        <taxon>Trypanosomatidae</taxon>
        <taxon>Trypanosoma</taxon>
    </lineage>
</organism>
<dbReference type="InterPro" id="IPR043502">
    <property type="entry name" value="DNA/RNA_pol_sf"/>
</dbReference>
<dbReference type="InterPro" id="IPR043128">
    <property type="entry name" value="Rev_trsase/Diguanyl_cyclase"/>
</dbReference>
<feature type="domain" description="RNase H type-1" evidence="1">
    <location>
        <begin position="315"/>
        <end position="415"/>
    </location>
</feature>
<dbReference type="RefSeq" id="XP_028884732.1">
    <property type="nucleotide sequence ID" value="XM_029024329.1"/>
</dbReference>
<dbReference type="GeneID" id="39984109"/>
<dbReference type="SUPFAM" id="SSF56672">
    <property type="entry name" value="DNA/RNA polymerases"/>
    <property type="match status" value="1"/>
</dbReference>
<dbReference type="PANTHER" id="PTHR33050">
    <property type="entry name" value="REVERSE TRANSCRIPTASE DOMAIN-CONTAINING PROTEIN"/>
    <property type="match status" value="1"/>
</dbReference>
<protein>
    <recommendedName>
        <fullName evidence="1">RNase H type-1 domain-containing protein</fullName>
    </recommendedName>
</protein>
<accession>A0A1X0P144</accession>
<dbReference type="Gene3D" id="3.10.10.10">
    <property type="entry name" value="HIV Type 1 Reverse Transcriptase, subunit A, domain 1"/>
    <property type="match status" value="1"/>
</dbReference>
<sequence>MKEAGIICTASSHPTTGWVVPFTVVEEKPSGKRRRFIAWPKGKNAQDDYEADVPLEHISRYLDVVYDETATLFDLKASFFQVALPHNIRASFRCRTESGELVEFARLSMGYKCIPEILNTITRVLAGDPAMVLPQYAAPKELKIHVWIDNIRISGPHEKVEAWGQRILHNMQRCGVTIGEQQLKTKEYDFIGVHFNHKDNTVSLSEKTIKKLQQTPSLDTTTVEQLESTVSRMMYAGGVRGESLFPYYFFLKIVRRRLSRLNRGLIRPQDPANLSATVKDIGHSWLTTLLQNEPVHPPQKLPSTATLVTDASMYGWGALLFKDSGEVLAAGGAWAHPPHMISQAEARAVHLALHAFKQYLHGPVDIRVDNTTVMHIMQKGNTHSQALVKEADAIDKVLRLHGVRATWNYVASEQNPADGISRGKPVHSVDLARGWNLRWGEREAG</sequence>
<proteinExistence type="predicted"/>